<evidence type="ECO:0000256" key="2">
    <source>
        <dbReference type="ARBA" id="ARBA00022692"/>
    </source>
</evidence>
<dbReference type="Pfam" id="PF03208">
    <property type="entry name" value="PRA1"/>
    <property type="match status" value="1"/>
</dbReference>
<dbReference type="InterPro" id="IPR004895">
    <property type="entry name" value="Prenylated_rab_accept_PRA1"/>
</dbReference>
<evidence type="ECO:0000256" key="4">
    <source>
        <dbReference type="ARBA" id="ARBA00023136"/>
    </source>
</evidence>
<evidence type="ECO:0000256" key="1">
    <source>
        <dbReference type="ARBA" id="ARBA00004141"/>
    </source>
</evidence>
<proteinExistence type="inferred from homology"/>
<sequence>MATPSPAQPAAQPTSHADAKPAAMSNPTEVKVQDAEDNDMVSGFSGMMTSINNPEARSNLLGRVKTFVNDNRKQIVPWNEFFARPSAPKNAAVATQRIYHNVGKFKANYVLISCVLALYALFTSPMLLVTLLIMYGGFTWANHLKESGPMSIMGRQFESREVAVATAVGGAVFLWFFGATSLIFWMLGATLFVVGGHAALINVPAPELLQESA</sequence>
<accession>A9V3P6</accession>
<comment type="similarity">
    <text evidence="5">Belongs to the PRA1 family.</text>
</comment>
<dbReference type="Proteomes" id="UP000001357">
    <property type="component" value="Unassembled WGS sequence"/>
</dbReference>
<dbReference type="InParanoid" id="A9V3P6"/>
<name>A9V3P6_MONBE</name>
<evidence type="ECO:0000313" key="7">
    <source>
        <dbReference type="EMBL" id="EDQ87848.1"/>
    </source>
</evidence>
<reference evidence="7 8" key="1">
    <citation type="journal article" date="2008" name="Nature">
        <title>The genome of the choanoflagellate Monosiga brevicollis and the origin of metazoans.</title>
        <authorList>
            <consortium name="JGI Sequencing"/>
            <person name="King N."/>
            <person name="Westbrook M.J."/>
            <person name="Young S.L."/>
            <person name="Kuo A."/>
            <person name="Abedin M."/>
            <person name="Chapman J."/>
            <person name="Fairclough S."/>
            <person name="Hellsten U."/>
            <person name="Isogai Y."/>
            <person name="Letunic I."/>
            <person name="Marr M."/>
            <person name="Pincus D."/>
            <person name="Putnam N."/>
            <person name="Rokas A."/>
            <person name="Wright K.J."/>
            <person name="Zuzow R."/>
            <person name="Dirks W."/>
            <person name="Good M."/>
            <person name="Goodstein D."/>
            <person name="Lemons D."/>
            <person name="Li W."/>
            <person name="Lyons J.B."/>
            <person name="Morris A."/>
            <person name="Nichols S."/>
            <person name="Richter D.J."/>
            <person name="Salamov A."/>
            <person name="Bork P."/>
            <person name="Lim W.A."/>
            <person name="Manning G."/>
            <person name="Miller W.T."/>
            <person name="McGinnis W."/>
            <person name="Shapiro H."/>
            <person name="Tjian R."/>
            <person name="Grigoriev I.V."/>
            <person name="Rokhsar D."/>
        </authorList>
    </citation>
    <scope>NUCLEOTIDE SEQUENCE [LARGE SCALE GENOMIC DNA]</scope>
    <source>
        <strain evidence="8">MX1 / ATCC 50154</strain>
    </source>
</reference>
<dbReference type="PANTHER" id="PTHR19317:SF0">
    <property type="entry name" value="PRENYLATED RAB ACCEPTOR PROTEIN 1"/>
    <property type="match status" value="1"/>
</dbReference>
<evidence type="ECO:0000256" key="6">
    <source>
        <dbReference type="SAM" id="MobiDB-lite"/>
    </source>
</evidence>
<protein>
    <recommendedName>
        <fullName evidence="5">PRA1 family protein</fullName>
    </recommendedName>
</protein>
<comment type="subcellular location">
    <subcellularLocation>
        <location evidence="1 5">Membrane</location>
        <topology evidence="1 5">Multi-pass membrane protein</topology>
    </subcellularLocation>
</comment>
<keyword evidence="2 5" id="KW-0812">Transmembrane</keyword>
<dbReference type="eggNOG" id="KOG3142">
    <property type="taxonomic scope" value="Eukaryota"/>
</dbReference>
<dbReference type="GO" id="GO:0016020">
    <property type="term" value="C:membrane"/>
    <property type="evidence" value="ECO:0007669"/>
    <property type="project" value="UniProtKB-SubCell"/>
</dbReference>
<keyword evidence="8" id="KW-1185">Reference proteome</keyword>
<feature type="region of interest" description="Disordered" evidence="6">
    <location>
        <begin position="1"/>
        <end position="34"/>
    </location>
</feature>
<dbReference type="PANTHER" id="PTHR19317">
    <property type="entry name" value="PRENYLATED RAB ACCEPTOR 1-RELATED"/>
    <property type="match status" value="1"/>
</dbReference>
<dbReference type="GO" id="GO:0005794">
    <property type="term" value="C:Golgi apparatus"/>
    <property type="evidence" value="ECO:0000318"/>
    <property type="project" value="GO_Central"/>
</dbReference>
<evidence type="ECO:0000256" key="5">
    <source>
        <dbReference type="RuleBase" id="RU363107"/>
    </source>
</evidence>
<evidence type="ECO:0000313" key="8">
    <source>
        <dbReference type="Proteomes" id="UP000001357"/>
    </source>
</evidence>
<dbReference type="GeneID" id="5892564"/>
<dbReference type="OMA" id="AHGACRM"/>
<keyword evidence="4 5" id="KW-0472">Membrane</keyword>
<feature type="compositionally biased region" description="Low complexity" evidence="6">
    <location>
        <begin position="1"/>
        <end position="15"/>
    </location>
</feature>
<feature type="transmembrane region" description="Helical" evidence="5">
    <location>
        <begin position="183"/>
        <end position="203"/>
    </location>
</feature>
<dbReference type="AlphaFoldDB" id="A9V3P6"/>
<evidence type="ECO:0000256" key="3">
    <source>
        <dbReference type="ARBA" id="ARBA00022989"/>
    </source>
</evidence>
<organism evidence="7 8">
    <name type="scientific">Monosiga brevicollis</name>
    <name type="common">Choanoflagellate</name>
    <dbReference type="NCBI Taxonomy" id="81824"/>
    <lineage>
        <taxon>Eukaryota</taxon>
        <taxon>Choanoflagellata</taxon>
        <taxon>Craspedida</taxon>
        <taxon>Salpingoecidae</taxon>
        <taxon>Monosiga</taxon>
    </lineage>
</organism>
<dbReference type="STRING" id="81824.A9V3P6"/>
<feature type="transmembrane region" description="Helical" evidence="5">
    <location>
        <begin position="109"/>
        <end position="138"/>
    </location>
</feature>
<gene>
    <name evidence="7" type="ORF">MONBRDRAFT_33098</name>
</gene>
<keyword evidence="3 5" id="KW-1133">Transmembrane helix</keyword>
<dbReference type="RefSeq" id="XP_001747381.1">
    <property type="nucleotide sequence ID" value="XM_001747329.1"/>
</dbReference>
<dbReference type="KEGG" id="mbr:MONBRDRAFT_33098"/>
<dbReference type="EMBL" id="CH991557">
    <property type="protein sequence ID" value="EDQ87848.1"/>
    <property type="molecule type" value="Genomic_DNA"/>
</dbReference>
<dbReference type="FunCoup" id="A9V3P6">
    <property type="interactions" value="376"/>
</dbReference>